<dbReference type="STRING" id="649639.Bcell_2652"/>
<evidence type="ECO:0000256" key="1">
    <source>
        <dbReference type="SAM" id="Phobius"/>
    </source>
</evidence>
<dbReference type="AlphaFoldDB" id="E6TUL7"/>
<accession>E6TUL7</accession>
<dbReference type="Proteomes" id="UP000001401">
    <property type="component" value="Chromosome"/>
</dbReference>
<evidence type="ECO:0000313" key="2">
    <source>
        <dbReference type="EMBL" id="ADU30907.1"/>
    </source>
</evidence>
<dbReference type="OrthoDB" id="2680377at2"/>
<dbReference type="HOGENOM" id="CLU_151140_1_0_9"/>
<gene>
    <name evidence="2" type="ordered locus">Bcell_2652</name>
</gene>
<reference evidence="2 3" key="1">
    <citation type="submission" date="2010-12" db="EMBL/GenBank/DDBJ databases">
        <title>Complete sequence of Bacillus cellulosilyticus DSM 2522.</title>
        <authorList>
            <consortium name="US DOE Joint Genome Institute"/>
            <person name="Lucas S."/>
            <person name="Copeland A."/>
            <person name="Lapidus A."/>
            <person name="Cheng J.-F."/>
            <person name="Bruce D."/>
            <person name="Goodwin L."/>
            <person name="Pitluck S."/>
            <person name="Chertkov O."/>
            <person name="Detter J.C."/>
            <person name="Han C."/>
            <person name="Tapia R."/>
            <person name="Land M."/>
            <person name="Hauser L."/>
            <person name="Jeffries C."/>
            <person name="Kyrpides N."/>
            <person name="Ivanova N."/>
            <person name="Mikhailova N."/>
            <person name="Brumm P."/>
            <person name="Mead D."/>
            <person name="Woyke T."/>
        </authorList>
    </citation>
    <scope>NUCLEOTIDE SEQUENCE [LARGE SCALE GENOMIC DNA]</scope>
    <source>
        <strain evidence="3">ATCC 21833 / DSM 2522 / FERM P-1141 / JCM 9156 / N-4</strain>
    </source>
</reference>
<evidence type="ECO:0000313" key="3">
    <source>
        <dbReference type="Proteomes" id="UP000001401"/>
    </source>
</evidence>
<dbReference type="KEGG" id="bco:Bcell_2652"/>
<name>E6TUL7_EVAC2</name>
<evidence type="ECO:0008006" key="4">
    <source>
        <dbReference type="Google" id="ProtNLM"/>
    </source>
</evidence>
<sequence length="121" mass="13606">MYLATLQEREPNPNLTPIAEWLGAGDPENFFFAFTVIYLITTALTVLVFNLGFAKKLPILKMAIVYIVMLIGNILITFLAFALPIVESLFVAALVLSVYKVQLKRHKKAELVEQEADHDKP</sequence>
<feature type="transmembrane region" description="Helical" evidence="1">
    <location>
        <begin position="30"/>
        <end position="52"/>
    </location>
</feature>
<keyword evidence="1" id="KW-0812">Transmembrane</keyword>
<keyword evidence="1" id="KW-0472">Membrane</keyword>
<dbReference type="RefSeq" id="WP_013489240.1">
    <property type="nucleotide sequence ID" value="NC_014829.1"/>
</dbReference>
<feature type="transmembrane region" description="Helical" evidence="1">
    <location>
        <begin position="59"/>
        <end position="76"/>
    </location>
</feature>
<keyword evidence="1" id="KW-1133">Transmembrane helix</keyword>
<dbReference type="InterPro" id="IPR025620">
    <property type="entry name" value="YlaH"/>
</dbReference>
<dbReference type="eggNOG" id="ENOG5032TAR">
    <property type="taxonomic scope" value="Bacteria"/>
</dbReference>
<dbReference type="EMBL" id="CP002394">
    <property type="protein sequence ID" value="ADU30907.1"/>
    <property type="molecule type" value="Genomic_DNA"/>
</dbReference>
<dbReference type="Pfam" id="PF14036">
    <property type="entry name" value="YlaH"/>
    <property type="match status" value="1"/>
</dbReference>
<organism evidence="2 3">
    <name type="scientific">Evansella cellulosilytica (strain ATCC 21833 / DSM 2522 / FERM P-1141 / JCM 9156 / N-4)</name>
    <name type="common">Bacillus cellulosilyticus</name>
    <dbReference type="NCBI Taxonomy" id="649639"/>
    <lineage>
        <taxon>Bacteria</taxon>
        <taxon>Bacillati</taxon>
        <taxon>Bacillota</taxon>
        <taxon>Bacilli</taxon>
        <taxon>Bacillales</taxon>
        <taxon>Bacillaceae</taxon>
        <taxon>Evansella</taxon>
    </lineage>
</organism>
<proteinExistence type="predicted"/>
<keyword evidence="3" id="KW-1185">Reference proteome</keyword>
<protein>
    <recommendedName>
        <fullName evidence="4">YlaH-like protein</fullName>
    </recommendedName>
</protein>